<name>A0A2W7S0S2_9BACT</name>
<evidence type="ECO:0000313" key="6">
    <source>
        <dbReference type="Proteomes" id="UP000249720"/>
    </source>
</evidence>
<evidence type="ECO:0000313" key="5">
    <source>
        <dbReference type="EMBL" id="PZX64556.1"/>
    </source>
</evidence>
<gene>
    <name evidence="4" type="primary">mqnD</name>
    <name evidence="5" type="ORF">LX80_00752</name>
</gene>
<dbReference type="InterPro" id="IPR030869">
    <property type="entry name" value="MqnD"/>
</dbReference>
<dbReference type="EMBL" id="QKZV01000002">
    <property type="protein sequence ID" value="PZX64556.1"/>
    <property type="molecule type" value="Genomic_DNA"/>
</dbReference>
<dbReference type="HAMAP" id="MF_00996">
    <property type="entry name" value="MqnD"/>
    <property type="match status" value="1"/>
</dbReference>
<dbReference type="OrthoDB" id="9809439at2"/>
<keyword evidence="3 4" id="KW-0456">Lyase</keyword>
<keyword evidence="2 4" id="KW-0474">Menaquinone biosynthesis</keyword>
<reference evidence="5 6" key="1">
    <citation type="submission" date="2018-06" db="EMBL/GenBank/DDBJ databases">
        <title>Genomic Encyclopedia of Archaeal and Bacterial Type Strains, Phase II (KMG-II): from individual species to whole genera.</title>
        <authorList>
            <person name="Goeker M."/>
        </authorList>
    </citation>
    <scope>NUCLEOTIDE SEQUENCE [LARGE SCALE GENOMIC DNA]</scope>
    <source>
        <strain evidence="5 6">DSM 23241</strain>
    </source>
</reference>
<evidence type="ECO:0000256" key="2">
    <source>
        <dbReference type="ARBA" id="ARBA00022428"/>
    </source>
</evidence>
<evidence type="ECO:0000256" key="4">
    <source>
        <dbReference type="HAMAP-Rule" id="MF_00996"/>
    </source>
</evidence>
<feature type="active site" description="Proton acceptor" evidence="4">
    <location>
        <position position="150"/>
    </location>
</feature>
<dbReference type="Pfam" id="PF02621">
    <property type="entry name" value="VitK2_biosynth"/>
    <property type="match status" value="1"/>
</dbReference>
<comment type="catalytic activity">
    <reaction evidence="4">
        <text>cyclic dehypoxanthinylfutalosinate = 1,4-dihydroxy-6-naphthoate + dihydroxyacetone</text>
        <dbReference type="Rhea" id="RHEA:33087"/>
        <dbReference type="ChEBI" id="CHEBI:16016"/>
        <dbReference type="ChEBI" id="CHEBI:64254"/>
        <dbReference type="ChEBI" id="CHEBI:64270"/>
        <dbReference type="EC" id="4.1.99.29"/>
    </reaction>
</comment>
<proteinExistence type="inferred from homology"/>
<dbReference type="SUPFAM" id="SSF53850">
    <property type="entry name" value="Periplasmic binding protein-like II"/>
    <property type="match status" value="1"/>
</dbReference>
<protein>
    <recommendedName>
        <fullName evidence="4">1,4-dihydroxy-6-naphtoate synthase</fullName>
        <ecNumber evidence="4">4.1.99.29</ecNumber>
    </recommendedName>
    <alternativeName>
        <fullName evidence="4">Menaquinone biosynthetic enzyme MqnD</fullName>
    </alternativeName>
</protein>
<comment type="pathway">
    <text evidence="1 4">Quinol/quinone metabolism; menaquinone biosynthesis.</text>
</comment>
<comment type="function">
    <text evidence="4">Catalyzes the conversion of cyclic dehypoxanthine futalosine (cyclic DHFL) into 1,4-dihydroxy-6-naphthoate, a step in the biosynthesis of menaquinone (MK, vitamin K2).</text>
</comment>
<feature type="binding site" evidence="4">
    <location>
        <begin position="55"/>
        <end position="57"/>
    </location>
    <ligand>
        <name>substrate</name>
    </ligand>
</feature>
<comment type="similarity">
    <text evidence="4">Belongs to the MqnA/MqnD family. MqnD subfamily.</text>
</comment>
<dbReference type="AlphaFoldDB" id="A0A2W7S0S2"/>
<feature type="binding site" evidence="4">
    <location>
        <begin position="111"/>
        <end position="112"/>
    </location>
    <ligand>
        <name>substrate</name>
    </ligand>
</feature>
<keyword evidence="6" id="KW-1185">Reference proteome</keyword>
<dbReference type="InterPro" id="IPR003773">
    <property type="entry name" value="Menaquinone_biosynth"/>
</dbReference>
<dbReference type="UniPathway" id="UPA00079"/>
<accession>A0A2W7S0S2</accession>
<dbReference type="GO" id="GO:0009234">
    <property type="term" value="P:menaquinone biosynthetic process"/>
    <property type="evidence" value="ECO:0007669"/>
    <property type="project" value="UniProtKB-UniRule"/>
</dbReference>
<dbReference type="PANTHER" id="PTHR37167:SF1">
    <property type="entry name" value="1,4-DIHYDROXY-6-NAPHTOATE SYNTHASE"/>
    <property type="match status" value="1"/>
</dbReference>
<dbReference type="GO" id="GO:0016830">
    <property type="term" value="F:carbon-carbon lyase activity"/>
    <property type="evidence" value="ECO:0007669"/>
    <property type="project" value="UniProtKB-UniRule"/>
</dbReference>
<evidence type="ECO:0000256" key="3">
    <source>
        <dbReference type="ARBA" id="ARBA00023239"/>
    </source>
</evidence>
<dbReference type="EC" id="4.1.99.29" evidence="4"/>
<dbReference type="RefSeq" id="WP_111293723.1">
    <property type="nucleotide sequence ID" value="NZ_QKZV01000002.1"/>
</dbReference>
<dbReference type="Proteomes" id="UP000249720">
    <property type="component" value="Unassembled WGS sequence"/>
</dbReference>
<dbReference type="Gene3D" id="3.40.190.10">
    <property type="entry name" value="Periplasmic binding protein-like II"/>
    <property type="match status" value="2"/>
</dbReference>
<dbReference type="CDD" id="cd13635">
    <property type="entry name" value="PBP2_Ttha1568_Mqnd"/>
    <property type="match status" value="1"/>
</dbReference>
<evidence type="ECO:0000256" key="1">
    <source>
        <dbReference type="ARBA" id="ARBA00004863"/>
    </source>
</evidence>
<dbReference type="PANTHER" id="PTHR37167">
    <property type="entry name" value="1,4-DIHYDROXY-6-NAPHTOATE SYNTHASE"/>
    <property type="match status" value="1"/>
</dbReference>
<sequence>MKYTLGFSPCPNDTFIFDALVNHKIDTKGIEFEVMLEDVETLNQWAIQQKLDFSKISYGVLPIVARNYLLLQSGGALGKGVGPLLISLPNNPLFLKHPEKATVAIPGENTTAHLLFSMTYPMVKNKKMMVFNEIENAVLSGDVDAGVIIHENRFTYLQKGLMKLKDLGEYWEQTTHAPIPLGGIVAKRNIPLPIIQQVDALIKESVTYAYNKHYNVPADFVQAHAQEMDPMVMRQHIDLYVNDYSKALGESGKKAVMTLLNTYRQMHNNANPLPKDIFAD</sequence>
<organism evidence="5 6">
    <name type="scientific">Hydrotalea sandarakina</name>
    <dbReference type="NCBI Taxonomy" id="1004304"/>
    <lineage>
        <taxon>Bacteria</taxon>
        <taxon>Pseudomonadati</taxon>
        <taxon>Bacteroidota</taxon>
        <taxon>Chitinophagia</taxon>
        <taxon>Chitinophagales</taxon>
        <taxon>Chitinophagaceae</taxon>
        <taxon>Hydrotalea</taxon>
    </lineage>
</organism>
<comment type="caution">
    <text evidence="5">The sequence shown here is derived from an EMBL/GenBank/DDBJ whole genome shotgun (WGS) entry which is preliminary data.</text>
</comment>